<dbReference type="Proteomes" id="UP001370490">
    <property type="component" value="Unassembled WGS sequence"/>
</dbReference>
<dbReference type="PANTHER" id="PTHR19854:SF1">
    <property type="entry name" value="GUANINE NUCLEOTIDE-BINDING PROTEIN SUBUNIT BETA-LIKE PROTEIN 1"/>
    <property type="match status" value="1"/>
</dbReference>
<dbReference type="EMBL" id="JBAMMX010000006">
    <property type="protein sequence ID" value="KAK6938910.1"/>
    <property type="molecule type" value="Genomic_DNA"/>
</dbReference>
<dbReference type="PROSITE" id="PS50082">
    <property type="entry name" value="WD_REPEATS_2"/>
    <property type="match status" value="1"/>
</dbReference>
<proteinExistence type="predicted"/>
<name>A0AAN8ZLZ7_9MAGN</name>
<evidence type="ECO:0000256" key="3">
    <source>
        <dbReference type="PROSITE-ProRule" id="PRU00221"/>
    </source>
</evidence>
<dbReference type="PANTHER" id="PTHR19854">
    <property type="entry name" value="TRANSDUCIN BETA-LIKE 3"/>
    <property type="match status" value="1"/>
</dbReference>
<dbReference type="AlphaFoldDB" id="A0AAN8ZLZ7"/>
<evidence type="ECO:0000313" key="5">
    <source>
        <dbReference type="Proteomes" id="UP001370490"/>
    </source>
</evidence>
<dbReference type="Gene3D" id="2.130.10.10">
    <property type="entry name" value="YVTN repeat-like/Quinoprotein amine dehydrogenase"/>
    <property type="match status" value="1"/>
</dbReference>
<evidence type="ECO:0000256" key="2">
    <source>
        <dbReference type="ARBA" id="ARBA00022737"/>
    </source>
</evidence>
<sequence length="73" mass="8159">MAEEFAKEIRVYNYHKGSALAILKYHRSTRTAVKFSNDCQIMASSTEDCSVALWKLYPPRSGTGNTDGNNTGR</sequence>
<gene>
    <name evidence="4" type="ORF">RJ641_032418</name>
</gene>
<keyword evidence="5" id="KW-1185">Reference proteome</keyword>
<accession>A0AAN8ZLZ7</accession>
<protein>
    <submittedName>
        <fullName evidence="4">Uncharacterized protein</fullName>
    </submittedName>
</protein>
<organism evidence="4 5">
    <name type="scientific">Dillenia turbinata</name>
    <dbReference type="NCBI Taxonomy" id="194707"/>
    <lineage>
        <taxon>Eukaryota</taxon>
        <taxon>Viridiplantae</taxon>
        <taxon>Streptophyta</taxon>
        <taxon>Embryophyta</taxon>
        <taxon>Tracheophyta</taxon>
        <taxon>Spermatophyta</taxon>
        <taxon>Magnoliopsida</taxon>
        <taxon>eudicotyledons</taxon>
        <taxon>Gunneridae</taxon>
        <taxon>Pentapetalae</taxon>
        <taxon>Dilleniales</taxon>
        <taxon>Dilleniaceae</taxon>
        <taxon>Dillenia</taxon>
    </lineage>
</organism>
<dbReference type="InterPro" id="IPR015943">
    <property type="entry name" value="WD40/YVTN_repeat-like_dom_sf"/>
</dbReference>
<dbReference type="SUPFAM" id="SSF50978">
    <property type="entry name" value="WD40 repeat-like"/>
    <property type="match status" value="1"/>
</dbReference>
<keyword evidence="1 3" id="KW-0853">WD repeat</keyword>
<dbReference type="InterPro" id="IPR001680">
    <property type="entry name" value="WD40_rpt"/>
</dbReference>
<feature type="non-terminal residue" evidence="4">
    <location>
        <position position="73"/>
    </location>
</feature>
<dbReference type="InterPro" id="IPR036322">
    <property type="entry name" value="WD40_repeat_dom_sf"/>
</dbReference>
<evidence type="ECO:0000256" key="1">
    <source>
        <dbReference type="ARBA" id="ARBA00022574"/>
    </source>
</evidence>
<evidence type="ECO:0000313" key="4">
    <source>
        <dbReference type="EMBL" id="KAK6938910.1"/>
    </source>
</evidence>
<reference evidence="4 5" key="1">
    <citation type="submission" date="2023-12" db="EMBL/GenBank/DDBJ databases">
        <title>A high-quality genome assembly for Dillenia turbinata (Dilleniales).</title>
        <authorList>
            <person name="Chanderbali A."/>
        </authorList>
    </citation>
    <scope>NUCLEOTIDE SEQUENCE [LARGE SCALE GENOMIC DNA]</scope>
    <source>
        <strain evidence="4">LSX21</strain>
        <tissue evidence="4">Leaf</tissue>
    </source>
</reference>
<keyword evidence="2" id="KW-0677">Repeat</keyword>
<comment type="caution">
    <text evidence="4">The sequence shown here is derived from an EMBL/GenBank/DDBJ whole genome shotgun (WGS) entry which is preliminary data.</text>
</comment>
<feature type="repeat" description="WD" evidence="3">
    <location>
        <begin position="23"/>
        <end position="56"/>
    </location>
</feature>